<dbReference type="PANTHER" id="PTHR11690:SF120">
    <property type="entry name" value="FLR-1"/>
    <property type="match status" value="1"/>
</dbReference>
<dbReference type="PANTHER" id="PTHR11690">
    <property type="entry name" value="AMILORIDE-SENSITIVE SODIUM CHANNEL-RELATED"/>
    <property type="match status" value="1"/>
</dbReference>
<evidence type="ECO:0000313" key="16">
    <source>
        <dbReference type="Proteomes" id="UP000050761"/>
    </source>
</evidence>
<evidence type="ECO:0000256" key="2">
    <source>
        <dbReference type="ARBA" id="ARBA00007193"/>
    </source>
</evidence>
<dbReference type="EMBL" id="UZAH01027549">
    <property type="protein sequence ID" value="VDO92682.1"/>
    <property type="molecule type" value="Genomic_DNA"/>
</dbReference>
<evidence type="ECO:0000256" key="10">
    <source>
        <dbReference type="ARBA" id="ARBA00023180"/>
    </source>
</evidence>
<evidence type="ECO:0000256" key="4">
    <source>
        <dbReference type="ARBA" id="ARBA00022461"/>
    </source>
</evidence>
<proteinExistence type="inferred from homology"/>
<dbReference type="WBParaSite" id="HPBE_0001256401-mRNA-1">
    <property type="protein sequence ID" value="HPBE_0001256401-mRNA-1"/>
    <property type="gene ID" value="HPBE_0001256401"/>
</dbReference>
<sequence>MAVICIFWKSSAPLPFGSEAEFALPLMNVAVESSLCISWVSKEKTTLFFSENISVVNVFMRSVAYERHEQQKQLQTADLLSNIAGSMGLFLGMSTVTLLEIFIYLFKSVWGTVNNERQRQFMDAMMEEENERRQSLVILEEPLRKVILLVTQKPYSSLMWSA</sequence>
<keyword evidence="10" id="KW-0325">Glycoprotein</keyword>
<evidence type="ECO:0000256" key="12">
    <source>
        <dbReference type="ARBA" id="ARBA00023303"/>
    </source>
</evidence>
<gene>
    <name evidence="15" type="ORF">HPBE_LOCUS12565</name>
</gene>
<evidence type="ECO:0000256" key="6">
    <source>
        <dbReference type="ARBA" id="ARBA00022989"/>
    </source>
</evidence>
<evidence type="ECO:0000256" key="5">
    <source>
        <dbReference type="ARBA" id="ARBA00022692"/>
    </source>
</evidence>
<dbReference type="GO" id="GO:0005886">
    <property type="term" value="C:plasma membrane"/>
    <property type="evidence" value="ECO:0007669"/>
    <property type="project" value="TreeGrafter"/>
</dbReference>
<evidence type="ECO:0000256" key="14">
    <source>
        <dbReference type="SAM" id="Phobius"/>
    </source>
</evidence>
<protein>
    <submittedName>
        <fullName evidence="17">Ionotropic receptor</fullName>
    </submittedName>
</protein>
<organism evidence="16 17">
    <name type="scientific">Heligmosomoides polygyrus</name>
    <name type="common">Parasitic roundworm</name>
    <dbReference type="NCBI Taxonomy" id="6339"/>
    <lineage>
        <taxon>Eukaryota</taxon>
        <taxon>Metazoa</taxon>
        <taxon>Ecdysozoa</taxon>
        <taxon>Nematoda</taxon>
        <taxon>Chromadorea</taxon>
        <taxon>Rhabditida</taxon>
        <taxon>Rhabditina</taxon>
        <taxon>Rhabditomorpha</taxon>
        <taxon>Strongyloidea</taxon>
        <taxon>Heligmosomidae</taxon>
        <taxon>Heligmosomoides</taxon>
    </lineage>
</organism>
<keyword evidence="6 14" id="KW-1133">Transmembrane helix</keyword>
<evidence type="ECO:0000256" key="3">
    <source>
        <dbReference type="ARBA" id="ARBA00022448"/>
    </source>
</evidence>
<keyword evidence="7" id="KW-0915">Sodium</keyword>
<evidence type="ECO:0000256" key="11">
    <source>
        <dbReference type="ARBA" id="ARBA00023201"/>
    </source>
</evidence>
<evidence type="ECO:0000256" key="8">
    <source>
        <dbReference type="ARBA" id="ARBA00023065"/>
    </source>
</evidence>
<keyword evidence="3 13" id="KW-0813">Transport</keyword>
<feature type="transmembrane region" description="Helical" evidence="14">
    <location>
        <begin position="83"/>
        <end position="106"/>
    </location>
</feature>
<dbReference type="Gene3D" id="1.10.287.770">
    <property type="entry name" value="YojJ-like"/>
    <property type="match status" value="1"/>
</dbReference>
<dbReference type="GO" id="GO:0015280">
    <property type="term" value="F:ligand-gated sodium channel activity"/>
    <property type="evidence" value="ECO:0007669"/>
    <property type="project" value="TreeGrafter"/>
</dbReference>
<keyword evidence="12 13" id="KW-0407">Ion channel</keyword>
<reference evidence="15 16" key="1">
    <citation type="submission" date="2018-11" db="EMBL/GenBank/DDBJ databases">
        <authorList>
            <consortium name="Pathogen Informatics"/>
        </authorList>
    </citation>
    <scope>NUCLEOTIDE SEQUENCE [LARGE SCALE GENOMIC DNA]</scope>
</reference>
<comment type="subcellular location">
    <subcellularLocation>
        <location evidence="1">Membrane</location>
        <topology evidence="1">Multi-pass membrane protein</topology>
    </subcellularLocation>
</comment>
<dbReference type="OrthoDB" id="5854697at2759"/>
<evidence type="ECO:0000256" key="13">
    <source>
        <dbReference type="RuleBase" id="RU000679"/>
    </source>
</evidence>
<dbReference type="Pfam" id="PF00858">
    <property type="entry name" value="ASC"/>
    <property type="match status" value="1"/>
</dbReference>
<keyword evidence="16" id="KW-1185">Reference proteome</keyword>
<accession>A0A3P8D8W7</accession>
<dbReference type="FunFam" id="1.10.287.770:FF:000001">
    <property type="entry name" value="Acid-sensing ion channel subunit 1"/>
    <property type="match status" value="1"/>
</dbReference>
<accession>A0A183FW04</accession>
<reference evidence="17" key="2">
    <citation type="submission" date="2019-09" db="UniProtKB">
        <authorList>
            <consortium name="WormBaseParasite"/>
        </authorList>
    </citation>
    <scope>IDENTIFICATION</scope>
</reference>
<keyword evidence="8 13" id="KW-0406">Ion transport</keyword>
<dbReference type="AlphaFoldDB" id="A0A183FW04"/>
<evidence type="ECO:0000256" key="1">
    <source>
        <dbReference type="ARBA" id="ARBA00004141"/>
    </source>
</evidence>
<name>A0A183FW04_HELPZ</name>
<evidence type="ECO:0000313" key="17">
    <source>
        <dbReference type="WBParaSite" id="HPBE_0001256401-mRNA-1"/>
    </source>
</evidence>
<dbReference type="InterPro" id="IPR001873">
    <property type="entry name" value="ENaC"/>
</dbReference>
<comment type="similarity">
    <text evidence="2 13">Belongs to the amiloride-sensitive sodium channel (TC 1.A.6) family.</text>
</comment>
<dbReference type="Proteomes" id="UP000050761">
    <property type="component" value="Unassembled WGS sequence"/>
</dbReference>
<keyword evidence="5 13" id="KW-0812">Transmembrane</keyword>
<keyword evidence="9 14" id="KW-0472">Membrane</keyword>
<evidence type="ECO:0000256" key="7">
    <source>
        <dbReference type="ARBA" id="ARBA00023053"/>
    </source>
</evidence>
<keyword evidence="4 13" id="KW-0894">Sodium channel</keyword>
<keyword evidence="11 13" id="KW-0739">Sodium transport</keyword>
<evidence type="ECO:0000256" key="9">
    <source>
        <dbReference type="ARBA" id="ARBA00023136"/>
    </source>
</evidence>
<evidence type="ECO:0000313" key="15">
    <source>
        <dbReference type="EMBL" id="VDO92682.1"/>
    </source>
</evidence>